<name>A0ABZ0L4M3_9BACL</name>
<evidence type="ECO:0008006" key="3">
    <source>
        <dbReference type="Google" id="ProtNLM"/>
    </source>
</evidence>
<evidence type="ECO:0000313" key="2">
    <source>
        <dbReference type="Proteomes" id="UP001303902"/>
    </source>
</evidence>
<dbReference type="RefSeq" id="WP_317967698.1">
    <property type="nucleotide sequence ID" value="NZ_CP129118.1"/>
</dbReference>
<dbReference type="EMBL" id="CP129118">
    <property type="protein sequence ID" value="WOV87511.1"/>
    <property type="molecule type" value="Genomic_DNA"/>
</dbReference>
<organism evidence="1 2">
    <name type="scientific">Sporosarcina oncorhynchi</name>
    <dbReference type="NCBI Taxonomy" id="3056444"/>
    <lineage>
        <taxon>Bacteria</taxon>
        <taxon>Bacillati</taxon>
        <taxon>Bacillota</taxon>
        <taxon>Bacilli</taxon>
        <taxon>Bacillales</taxon>
        <taxon>Caryophanaceae</taxon>
        <taxon>Sporosarcina</taxon>
    </lineage>
</organism>
<keyword evidence="2" id="KW-1185">Reference proteome</keyword>
<accession>A0ABZ0L4M3</accession>
<dbReference type="Proteomes" id="UP001303902">
    <property type="component" value="Chromosome"/>
</dbReference>
<dbReference type="SUPFAM" id="SSF69322">
    <property type="entry name" value="Tricorn protease domain 2"/>
    <property type="match status" value="1"/>
</dbReference>
<protein>
    <recommendedName>
        <fullName evidence="3">DUF4179 domain-containing protein</fullName>
    </recommendedName>
</protein>
<evidence type="ECO:0000313" key="1">
    <source>
        <dbReference type="EMBL" id="WOV87511.1"/>
    </source>
</evidence>
<reference evidence="1 2" key="1">
    <citation type="submission" date="2023-06" db="EMBL/GenBank/DDBJ databases">
        <title>Sporosarcina sp. nov., isolated from Korean tranditional fermented seafood 'Jeotgal'.</title>
        <authorList>
            <person name="Yang A.I."/>
            <person name="Shin N.-R."/>
        </authorList>
    </citation>
    <scope>NUCLEOTIDE SEQUENCE [LARGE SCALE GENOMIC DNA]</scope>
    <source>
        <strain evidence="1 2">T2O-4</strain>
    </source>
</reference>
<proteinExistence type="predicted"/>
<sequence length="387" mass="43308">MRRELKQDLDASVPVNIMLDEEKKNAILQEAHKRIETKQPSPKPIVKPIITSVAVIGLAGFMAFPYVQQELQQHASQEVNISNAIQQVTIRDGNYPDLINAVFVDNTNELIYTDGKGIYTFSVGSNTTQTLVNSKGESQIPGVSVAANEDWIVWDYAGKSTHILNRLNGEIKEINTFGFLQIVGNRLIYMASHDGTMRYEQFDLHTFKKTLIHGSSGEGSNSYPGINDGKLAISERVNKKAGGGVSFTIYDLEKNLQIGIYTLPYERAENVTITDNKVYASLSNEDKSSTTLGYINLEDGQFYEIEVPEFDAYAIYENYLALSIPVKNSNTVKLFAIDNDKVEPLPYLNHIKERLVKPRFTDKGTLVLNGEGEDRSMYLVDVNAFDN</sequence>
<gene>
    <name evidence="1" type="ORF">QWT69_16940</name>
</gene>